<dbReference type="GO" id="GO:0000785">
    <property type="term" value="C:chromatin"/>
    <property type="evidence" value="ECO:0007669"/>
    <property type="project" value="UniProtKB-ARBA"/>
</dbReference>
<evidence type="ECO:0000256" key="1">
    <source>
        <dbReference type="ARBA" id="ARBA00004123"/>
    </source>
</evidence>
<dbReference type="SMART" id="SM00249">
    <property type="entry name" value="PHD"/>
    <property type="match status" value="1"/>
</dbReference>
<dbReference type="SUPFAM" id="SSF57903">
    <property type="entry name" value="FYVE/PHD zinc finger"/>
    <property type="match status" value="1"/>
</dbReference>
<reference evidence="9" key="2">
    <citation type="journal article" date="2024" name="Plant">
        <title>Genomic evolution and insights into agronomic trait innovations of Sesamum species.</title>
        <authorList>
            <person name="Miao H."/>
            <person name="Wang L."/>
            <person name="Qu L."/>
            <person name="Liu H."/>
            <person name="Sun Y."/>
            <person name="Le M."/>
            <person name="Wang Q."/>
            <person name="Wei S."/>
            <person name="Zheng Y."/>
            <person name="Lin W."/>
            <person name="Duan Y."/>
            <person name="Cao H."/>
            <person name="Xiong S."/>
            <person name="Wang X."/>
            <person name="Wei L."/>
            <person name="Li C."/>
            <person name="Ma Q."/>
            <person name="Ju M."/>
            <person name="Zhao R."/>
            <person name="Li G."/>
            <person name="Mu C."/>
            <person name="Tian Q."/>
            <person name="Mei H."/>
            <person name="Zhang T."/>
            <person name="Gao T."/>
            <person name="Zhang H."/>
        </authorList>
    </citation>
    <scope>NUCLEOTIDE SEQUENCE</scope>
    <source>
        <strain evidence="9">G02</strain>
    </source>
</reference>
<evidence type="ECO:0000256" key="5">
    <source>
        <dbReference type="ARBA" id="ARBA00023242"/>
    </source>
</evidence>
<proteinExistence type="predicted"/>
<feature type="region of interest" description="Disordered" evidence="7">
    <location>
        <begin position="1232"/>
        <end position="1256"/>
    </location>
</feature>
<keyword evidence="5" id="KW-0539">Nucleus</keyword>
<keyword evidence="4" id="KW-0862">Zinc</keyword>
<dbReference type="PROSITE" id="PS01359">
    <property type="entry name" value="ZF_PHD_1"/>
    <property type="match status" value="1"/>
</dbReference>
<dbReference type="PANTHER" id="PTHR47162:SF10">
    <property type="entry name" value="METHYL-CPG-BINDING DOMAIN-CONTAINING PROTEIN 9 ISOFORM X1"/>
    <property type="match status" value="1"/>
</dbReference>
<evidence type="ECO:0000256" key="7">
    <source>
        <dbReference type="SAM" id="MobiDB-lite"/>
    </source>
</evidence>
<dbReference type="InterPro" id="IPR028942">
    <property type="entry name" value="WHIM1_dom"/>
</dbReference>
<dbReference type="PANTHER" id="PTHR47162">
    <property type="entry name" value="OS02G0192300 PROTEIN"/>
    <property type="match status" value="1"/>
</dbReference>
<keyword evidence="2" id="KW-0479">Metal-binding</keyword>
<dbReference type="InterPro" id="IPR013083">
    <property type="entry name" value="Znf_RING/FYVE/PHD"/>
</dbReference>
<evidence type="ECO:0000259" key="8">
    <source>
        <dbReference type="PROSITE" id="PS50016"/>
    </source>
</evidence>
<comment type="caution">
    <text evidence="9">The sequence shown here is derived from an EMBL/GenBank/DDBJ whole genome shotgun (WGS) entry which is preliminary data.</text>
</comment>
<accession>A0AAW2RC32</accession>
<evidence type="ECO:0000313" key="9">
    <source>
        <dbReference type="EMBL" id="KAL0377440.1"/>
    </source>
</evidence>
<feature type="domain" description="PHD-type" evidence="8">
    <location>
        <begin position="627"/>
        <end position="677"/>
    </location>
</feature>
<keyword evidence="3 6" id="KW-0863">Zinc-finger</keyword>
<dbReference type="InterPro" id="IPR019787">
    <property type="entry name" value="Znf_PHD-finger"/>
</dbReference>
<dbReference type="Pfam" id="PF15612">
    <property type="entry name" value="WHIM1"/>
    <property type="match status" value="1"/>
</dbReference>
<organism evidence="9">
    <name type="scientific">Sesamum radiatum</name>
    <name type="common">Black benniseed</name>
    <dbReference type="NCBI Taxonomy" id="300843"/>
    <lineage>
        <taxon>Eukaryota</taxon>
        <taxon>Viridiplantae</taxon>
        <taxon>Streptophyta</taxon>
        <taxon>Embryophyta</taxon>
        <taxon>Tracheophyta</taxon>
        <taxon>Spermatophyta</taxon>
        <taxon>Magnoliopsida</taxon>
        <taxon>eudicotyledons</taxon>
        <taxon>Gunneridae</taxon>
        <taxon>Pentapetalae</taxon>
        <taxon>asterids</taxon>
        <taxon>lamiids</taxon>
        <taxon>Lamiales</taxon>
        <taxon>Pedaliaceae</taxon>
        <taxon>Sesamum</taxon>
    </lineage>
</organism>
<sequence length="1256" mass="141343">MEAQRKDESQINDDLGRKQHLLLGKPISSELTPFLGDILRSWNFLWRFREVLGLSKDFSFEKLTAELNGSLFDGLSETHILMLQVLISDFPMKFENGSKRNVECLAMAKRTEMNVPPLNDLTWPELARRYVLAVLFMIADSESVEVREDMDMFRCLHGDGGPRCGALTGVVGLEADAWSWNFLWRFREVLGLSKGFSFEELTAELNGSLFDGLSETHILMLQVLISDFPMQFENGSKRDVACSAMAKRTEMNVPALNDLTWPELARRYVLAALFMIANSELVEVREDMDMLRCLHGDGGPRCGALTGVVGLEADAWLLAEAINKIYGSLYDDNERLATDDLDSDKETMSRIVVNEEVPGWVRELEPIKNLKTNVGSKIRNCINNSLAKEPPEWARKVLDNSISKEVYKANASGPTKKLALSVVAQFRSMQQNLAITRNKKDLFAISNIVMKQCRFVLHQAALAKETKEFCALIQERFVKHGNCEEGILGSPAIISSLLNFRMIDMRLAAGAYCGSHEAFAEEVQEVGTSNVYFLFARKFGIYFICLLRGLSLFWRNVLIDFENDSQLVDSAKKSCRVFESLYDKEVVALYQKLINDHRPECFNDAVNKDLGYIAVPTREISKGSWGEGFCKVCGIDENNKKVLLCDTCDAEYHTYCLRPPLTKVPKGNWFCSFCGSKDMGQDSHLSPTSCVHEQEKKPKRDIVNFIRGEIFNLTVAMTHKDYWELSFYEKTSLLKFICDEILGTTLVREHLLNCESPSNLHKSSTSVELQALGDKEDIHETGIGLSKSPGISEDAPSAHISENAPASSNVKLISVGLGTKTLKSSLRSKFLGIDSGGKLCWRIDSGTSPWILVNEVDEPHRNGVTSQDFELLSEIFTLSGKAYSSWASYQSDVEIKRLMDSLKDDELIRRQLGDTFAQRREVSKYSERQSQEELHPSLLERGKTRATKLLELKYGPFVKLETTDFPMKHNKGKSVAQEKMYRCDCLELILPTDYHCLSCHRTCFSIMEFQLHGNGKCYLKKRESIISLHGEGTSKSVDGHDFSIGKKITTCSTDGAIASNTLNDSEIEVEAQVLGHPGGLQHVDKVSQTHNVTQELEIEKLCEAPESSKRPLIGRALGVLTQLKINLLDMEAAVPKVAFRSSKGCVERRRVWRMFVKCASNIYEMVQAVIVFEDMIKLEYIAPSWRKYWSFSAAAKISTLAALALRIYSLDAAINYDKTTSTSNALELLRKADKGRRQQIPSPVGRPSKKQKETQK</sequence>
<dbReference type="Pfam" id="PF00628">
    <property type="entry name" value="PHD"/>
    <property type="match status" value="1"/>
</dbReference>
<dbReference type="PROSITE" id="PS50016">
    <property type="entry name" value="ZF_PHD_2"/>
    <property type="match status" value="1"/>
</dbReference>
<dbReference type="AlphaFoldDB" id="A0AAW2RC32"/>
<protein>
    <submittedName>
        <fullName evidence="9">Methyl-CpG-binding domain-containing protein 9</fullName>
    </submittedName>
</protein>
<dbReference type="InterPro" id="IPR019786">
    <property type="entry name" value="Zinc_finger_PHD-type_CS"/>
</dbReference>
<dbReference type="Gene3D" id="3.30.40.10">
    <property type="entry name" value="Zinc/RING finger domain, C3HC4 (zinc finger)"/>
    <property type="match status" value="1"/>
</dbReference>
<dbReference type="GO" id="GO:0005634">
    <property type="term" value="C:nucleus"/>
    <property type="evidence" value="ECO:0007669"/>
    <property type="project" value="UniProtKB-SubCell"/>
</dbReference>
<dbReference type="CDD" id="cd15519">
    <property type="entry name" value="PHD1_Lid2p_like"/>
    <property type="match status" value="1"/>
</dbReference>
<dbReference type="InterPro" id="IPR011011">
    <property type="entry name" value="Znf_FYVE_PHD"/>
</dbReference>
<evidence type="ECO:0000256" key="4">
    <source>
        <dbReference type="ARBA" id="ARBA00022833"/>
    </source>
</evidence>
<dbReference type="InterPro" id="IPR001965">
    <property type="entry name" value="Znf_PHD"/>
</dbReference>
<name>A0AAW2RC32_SESRA</name>
<reference evidence="9" key="1">
    <citation type="submission" date="2020-06" db="EMBL/GenBank/DDBJ databases">
        <authorList>
            <person name="Li T."/>
            <person name="Hu X."/>
            <person name="Zhang T."/>
            <person name="Song X."/>
            <person name="Zhang H."/>
            <person name="Dai N."/>
            <person name="Sheng W."/>
            <person name="Hou X."/>
            <person name="Wei L."/>
        </authorList>
    </citation>
    <scope>NUCLEOTIDE SEQUENCE</scope>
    <source>
        <strain evidence="9">G02</strain>
        <tissue evidence="9">Leaf</tissue>
    </source>
</reference>
<dbReference type="GO" id="GO:0008270">
    <property type="term" value="F:zinc ion binding"/>
    <property type="evidence" value="ECO:0007669"/>
    <property type="project" value="UniProtKB-KW"/>
</dbReference>
<gene>
    <name evidence="9" type="ORF">Sradi_3049500</name>
</gene>
<evidence type="ECO:0000256" key="3">
    <source>
        <dbReference type="ARBA" id="ARBA00022771"/>
    </source>
</evidence>
<evidence type="ECO:0000256" key="6">
    <source>
        <dbReference type="PROSITE-ProRule" id="PRU00146"/>
    </source>
</evidence>
<dbReference type="EMBL" id="JACGWJ010000013">
    <property type="protein sequence ID" value="KAL0377440.1"/>
    <property type="molecule type" value="Genomic_DNA"/>
</dbReference>
<comment type="subcellular location">
    <subcellularLocation>
        <location evidence="1">Nucleus</location>
    </subcellularLocation>
</comment>
<evidence type="ECO:0000256" key="2">
    <source>
        <dbReference type="ARBA" id="ARBA00022723"/>
    </source>
</evidence>